<dbReference type="InterPro" id="IPR004827">
    <property type="entry name" value="bZIP"/>
</dbReference>
<reference evidence="5 6" key="1">
    <citation type="submission" date="2019-03" db="EMBL/GenBank/DDBJ databases">
        <title>Sequencing 23 genomes of Wallemia ichthyophaga.</title>
        <authorList>
            <person name="Gostincar C."/>
        </authorList>
    </citation>
    <scope>NUCLEOTIDE SEQUENCE [LARGE SCALE GENOMIC DNA]</scope>
    <source>
        <strain evidence="5 6">EXF-5753</strain>
    </source>
</reference>
<accession>A0A4T0FUE1</accession>
<dbReference type="Gene3D" id="1.20.5.170">
    <property type="match status" value="1"/>
</dbReference>
<protein>
    <recommendedName>
        <fullName evidence="4">BZIP domain-containing protein</fullName>
    </recommendedName>
</protein>
<feature type="compositionally biased region" description="Polar residues" evidence="3">
    <location>
        <begin position="221"/>
        <end position="239"/>
    </location>
</feature>
<dbReference type="EMBL" id="SPNW01000006">
    <property type="protein sequence ID" value="TIA92507.1"/>
    <property type="molecule type" value="Genomic_DNA"/>
</dbReference>
<dbReference type="OrthoDB" id="2593073at2759"/>
<name>A0A4T0FUE1_9BASI</name>
<evidence type="ECO:0000313" key="5">
    <source>
        <dbReference type="EMBL" id="TIA92507.1"/>
    </source>
</evidence>
<dbReference type="SUPFAM" id="SSF57959">
    <property type="entry name" value="Leucine zipper domain"/>
    <property type="match status" value="1"/>
</dbReference>
<gene>
    <name evidence="5" type="ORF">E3P99_00548</name>
</gene>
<dbReference type="InterPro" id="IPR050936">
    <property type="entry name" value="AP-1-like"/>
</dbReference>
<feature type="compositionally biased region" description="Polar residues" evidence="3">
    <location>
        <begin position="33"/>
        <end position="46"/>
    </location>
</feature>
<keyword evidence="2" id="KW-0539">Nucleus</keyword>
<dbReference type="GO" id="GO:0001228">
    <property type="term" value="F:DNA-binding transcription activator activity, RNA polymerase II-specific"/>
    <property type="evidence" value="ECO:0007669"/>
    <property type="project" value="TreeGrafter"/>
</dbReference>
<feature type="compositionally biased region" description="Basic and acidic residues" evidence="3">
    <location>
        <begin position="77"/>
        <end position="92"/>
    </location>
</feature>
<dbReference type="PROSITE" id="PS50217">
    <property type="entry name" value="BZIP"/>
    <property type="match status" value="1"/>
</dbReference>
<feature type="compositionally biased region" description="Polar residues" evidence="3">
    <location>
        <begin position="62"/>
        <end position="76"/>
    </location>
</feature>
<dbReference type="AlphaFoldDB" id="A0A4T0FUE1"/>
<proteinExistence type="predicted"/>
<evidence type="ECO:0000259" key="4">
    <source>
        <dbReference type="PROSITE" id="PS50217"/>
    </source>
</evidence>
<dbReference type="PROSITE" id="PS00036">
    <property type="entry name" value="BZIP_BASIC"/>
    <property type="match status" value="1"/>
</dbReference>
<evidence type="ECO:0000256" key="1">
    <source>
        <dbReference type="ARBA" id="ARBA00004123"/>
    </source>
</evidence>
<dbReference type="Pfam" id="PF00170">
    <property type="entry name" value="bZIP_1"/>
    <property type="match status" value="1"/>
</dbReference>
<dbReference type="SMART" id="SM00338">
    <property type="entry name" value="BRLZ"/>
    <property type="match status" value="1"/>
</dbReference>
<sequence length="427" mass="47666">MDLDLDFLEMLKQQVGSYGNSDGGHTKELHPSINPTHLTDIPSLTQFPEFKSEYNENPTPPLTNNDTSSPESSHSNGHNDKDRDNDKRKASDDLSDSAQHNTKSVFDCFCSTTLSNHPPGTNNRRSSGSSAENPARNSKANSSNKRKEQNRAAQRAFRERKEKHVKVLEDKVAAQAEENTNLRDLLSRLQQENMTLKQSAFTFQFPPPQPQPQSQPQTQSNKPSFQKSPSPLPQMNNASEYRDTSSINDLNTLSYPGFDDLLSDFGMQNDFMFDQHLAKSPPAPPVHSKHAAAETTMGPPPTILELAEVLADPEERLKCPQVKAKMEQMGIVQSQNEDIDKISPYLIDEIKKMVDLMAKENNESVESVVRNTWKDLGKAPEDCTAESFDLDDLCNQLTAKATCKISNTECQAKFLTALSQRHKSSSD</sequence>
<feature type="region of interest" description="Disordered" evidence="3">
    <location>
        <begin position="18"/>
        <end position="98"/>
    </location>
</feature>
<dbReference type="PANTHER" id="PTHR40621:SF6">
    <property type="entry name" value="AP-1-LIKE TRANSCRIPTION FACTOR YAP1-RELATED"/>
    <property type="match status" value="1"/>
</dbReference>
<evidence type="ECO:0000256" key="2">
    <source>
        <dbReference type="ARBA" id="ARBA00023242"/>
    </source>
</evidence>
<dbReference type="CDD" id="cd14688">
    <property type="entry name" value="bZIP_YAP"/>
    <property type="match status" value="1"/>
</dbReference>
<comment type="subcellular location">
    <subcellularLocation>
        <location evidence="1">Nucleus</location>
    </subcellularLocation>
</comment>
<organism evidence="5 6">
    <name type="scientific">Wallemia hederae</name>
    <dbReference type="NCBI Taxonomy" id="1540922"/>
    <lineage>
        <taxon>Eukaryota</taxon>
        <taxon>Fungi</taxon>
        <taxon>Dikarya</taxon>
        <taxon>Basidiomycota</taxon>
        <taxon>Wallemiomycotina</taxon>
        <taxon>Wallemiomycetes</taxon>
        <taxon>Wallemiales</taxon>
        <taxon>Wallemiaceae</taxon>
        <taxon>Wallemia</taxon>
    </lineage>
</organism>
<dbReference type="GO" id="GO:0000976">
    <property type="term" value="F:transcription cis-regulatory region binding"/>
    <property type="evidence" value="ECO:0007669"/>
    <property type="project" value="InterPro"/>
</dbReference>
<comment type="caution">
    <text evidence="5">The sequence shown here is derived from an EMBL/GenBank/DDBJ whole genome shotgun (WGS) entry which is preliminary data.</text>
</comment>
<dbReference type="InterPro" id="IPR046347">
    <property type="entry name" value="bZIP_sf"/>
</dbReference>
<keyword evidence="6" id="KW-1185">Reference proteome</keyword>
<evidence type="ECO:0000313" key="6">
    <source>
        <dbReference type="Proteomes" id="UP000310189"/>
    </source>
</evidence>
<dbReference type="PANTHER" id="PTHR40621">
    <property type="entry name" value="TRANSCRIPTION FACTOR KAPC-RELATED"/>
    <property type="match status" value="1"/>
</dbReference>
<evidence type="ECO:0000256" key="3">
    <source>
        <dbReference type="SAM" id="MobiDB-lite"/>
    </source>
</evidence>
<feature type="region of interest" description="Disordered" evidence="3">
    <location>
        <begin position="114"/>
        <end position="163"/>
    </location>
</feature>
<feature type="compositionally biased region" description="Basic and acidic residues" evidence="3">
    <location>
        <begin position="145"/>
        <end position="163"/>
    </location>
</feature>
<dbReference type="Proteomes" id="UP000310189">
    <property type="component" value="Unassembled WGS sequence"/>
</dbReference>
<feature type="domain" description="BZIP" evidence="4">
    <location>
        <begin position="145"/>
        <end position="198"/>
    </location>
</feature>
<feature type="region of interest" description="Disordered" evidence="3">
    <location>
        <begin position="202"/>
        <end position="239"/>
    </location>
</feature>
<dbReference type="GO" id="GO:0090575">
    <property type="term" value="C:RNA polymerase II transcription regulator complex"/>
    <property type="evidence" value="ECO:0007669"/>
    <property type="project" value="TreeGrafter"/>
</dbReference>
<feature type="compositionally biased region" description="Polar residues" evidence="3">
    <location>
        <begin position="114"/>
        <end position="143"/>
    </location>
</feature>